<dbReference type="AlphaFoldDB" id="A0AAV7G1T7"/>
<proteinExistence type="predicted"/>
<name>A0AAV7G1T7_DENCH</name>
<feature type="region of interest" description="Disordered" evidence="1">
    <location>
        <begin position="182"/>
        <end position="228"/>
    </location>
</feature>
<keyword evidence="3" id="KW-1185">Reference proteome</keyword>
<sequence length="228" mass="26895">MKALFENYSQLATERSEGPLSGDGGRKYRGRVTVVDGIVVCGLTQLTLICWLGSLATNQEVPAHIDLLVWSFDYQPGGLIIETMKKEFSAMSSPCMFHVKKVTPDYDELHKYVMASENPKSFNFCVFVRTYDQFNYSSVQYEYRRTVIEFYSYRTVRYGRCLEKILIGPLTYIGGWHCERSGKKQNRWEKKKKKEKKKKQKKKKKKKEGRRKKKKEERRKNKKEEKKN</sequence>
<evidence type="ECO:0000256" key="1">
    <source>
        <dbReference type="SAM" id="MobiDB-lite"/>
    </source>
</evidence>
<protein>
    <submittedName>
        <fullName evidence="2">Uncharacterized protein</fullName>
    </submittedName>
</protein>
<feature type="compositionally biased region" description="Basic residues" evidence="1">
    <location>
        <begin position="189"/>
        <end position="217"/>
    </location>
</feature>
<dbReference type="Proteomes" id="UP000775213">
    <property type="component" value="Unassembled WGS sequence"/>
</dbReference>
<feature type="compositionally biased region" description="Basic and acidic residues" evidence="1">
    <location>
        <begin position="218"/>
        <end position="228"/>
    </location>
</feature>
<dbReference type="EMBL" id="JAGFBR010000018">
    <property type="protein sequence ID" value="KAH0449507.1"/>
    <property type="molecule type" value="Genomic_DNA"/>
</dbReference>
<reference evidence="2 3" key="1">
    <citation type="journal article" date="2021" name="Hortic Res">
        <title>Chromosome-scale assembly of the Dendrobium chrysotoxum genome enhances the understanding of orchid evolution.</title>
        <authorList>
            <person name="Zhang Y."/>
            <person name="Zhang G.Q."/>
            <person name="Zhang D."/>
            <person name="Liu X.D."/>
            <person name="Xu X.Y."/>
            <person name="Sun W.H."/>
            <person name="Yu X."/>
            <person name="Zhu X."/>
            <person name="Wang Z.W."/>
            <person name="Zhao X."/>
            <person name="Zhong W.Y."/>
            <person name="Chen H."/>
            <person name="Yin W.L."/>
            <person name="Huang T."/>
            <person name="Niu S.C."/>
            <person name="Liu Z.J."/>
        </authorList>
    </citation>
    <scope>NUCLEOTIDE SEQUENCE [LARGE SCALE GENOMIC DNA]</scope>
    <source>
        <strain evidence="2">Lindl</strain>
    </source>
</reference>
<accession>A0AAV7G1T7</accession>
<organism evidence="2 3">
    <name type="scientific">Dendrobium chrysotoxum</name>
    <name type="common">Orchid</name>
    <dbReference type="NCBI Taxonomy" id="161865"/>
    <lineage>
        <taxon>Eukaryota</taxon>
        <taxon>Viridiplantae</taxon>
        <taxon>Streptophyta</taxon>
        <taxon>Embryophyta</taxon>
        <taxon>Tracheophyta</taxon>
        <taxon>Spermatophyta</taxon>
        <taxon>Magnoliopsida</taxon>
        <taxon>Liliopsida</taxon>
        <taxon>Asparagales</taxon>
        <taxon>Orchidaceae</taxon>
        <taxon>Epidendroideae</taxon>
        <taxon>Malaxideae</taxon>
        <taxon>Dendrobiinae</taxon>
        <taxon>Dendrobium</taxon>
    </lineage>
</organism>
<gene>
    <name evidence="2" type="ORF">IEQ34_020199</name>
</gene>
<evidence type="ECO:0000313" key="2">
    <source>
        <dbReference type="EMBL" id="KAH0449507.1"/>
    </source>
</evidence>
<evidence type="ECO:0000313" key="3">
    <source>
        <dbReference type="Proteomes" id="UP000775213"/>
    </source>
</evidence>
<comment type="caution">
    <text evidence="2">The sequence shown here is derived from an EMBL/GenBank/DDBJ whole genome shotgun (WGS) entry which is preliminary data.</text>
</comment>